<dbReference type="InterPro" id="IPR014729">
    <property type="entry name" value="Rossmann-like_a/b/a_fold"/>
</dbReference>
<evidence type="ECO:0000256" key="9">
    <source>
        <dbReference type="SAM" id="MobiDB-lite"/>
    </source>
</evidence>
<evidence type="ECO:0000313" key="10">
    <source>
        <dbReference type="EMBL" id="EIP90281.1"/>
    </source>
</evidence>
<dbReference type="EC" id="6.3.2.1" evidence="8"/>
<feature type="binding site" evidence="8">
    <location>
        <begin position="52"/>
        <end position="59"/>
    </location>
    <ligand>
        <name>ATP</name>
        <dbReference type="ChEBI" id="CHEBI:30616"/>
    </ligand>
</feature>
<keyword evidence="8" id="KW-0963">Cytoplasm</keyword>
<dbReference type="CDD" id="cd00560">
    <property type="entry name" value="PanC"/>
    <property type="match status" value="1"/>
</dbReference>
<dbReference type="Gene3D" id="3.30.1300.10">
    <property type="entry name" value="Pantoate-beta-alanine ligase, C-terminal domain"/>
    <property type="match status" value="1"/>
</dbReference>
<dbReference type="HAMAP" id="MF_00158">
    <property type="entry name" value="PanC"/>
    <property type="match status" value="1"/>
</dbReference>
<feature type="compositionally biased region" description="Basic and acidic residues" evidence="9">
    <location>
        <begin position="1"/>
        <end position="12"/>
    </location>
</feature>
<evidence type="ECO:0000256" key="1">
    <source>
        <dbReference type="ARBA" id="ARBA00004990"/>
    </source>
</evidence>
<comment type="miscellaneous">
    <text evidence="8">The reaction proceeds by a bi uni uni bi ping pong mechanism.</text>
</comment>
<evidence type="ECO:0000256" key="8">
    <source>
        <dbReference type="HAMAP-Rule" id="MF_00158"/>
    </source>
</evidence>
<feature type="binding site" evidence="8">
    <location>
        <position position="83"/>
    </location>
    <ligand>
        <name>(R)-pantoate</name>
        <dbReference type="ChEBI" id="CHEBI:15980"/>
    </ligand>
</feature>
<keyword evidence="4 8" id="KW-0566">Pantothenate biosynthesis</keyword>
<dbReference type="NCBIfam" id="TIGR00125">
    <property type="entry name" value="cyt_tran_rel"/>
    <property type="match status" value="1"/>
</dbReference>
<gene>
    <name evidence="8" type="primary">panC</name>
    <name evidence="10" type="ORF">A33K_13871</name>
</gene>
<evidence type="ECO:0000256" key="6">
    <source>
        <dbReference type="ARBA" id="ARBA00022840"/>
    </source>
</evidence>
<feature type="binding site" evidence="8">
    <location>
        <position position="83"/>
    </location>
    <ligand>
        <name>beta-alanine</name>
        <dbReference type="ChEBI" id="CHEBI:57966"/>
    </ligand>
</feature>
<protein>
    <recommendedName>
        <fullName evidence="8">Pantothenate synthetase</fullName>
        <shortName evidence="8">PS</shortName>
        <ecNumber evidence="8">6.3.2.1</ecNumber>
    </recommendedName>
    <alternativeName>
        <fullName evidence="8">Pantoate--beta-alanine ligase</fullName>
    </alternativeName>
    <alternativeName>
        <fullName evidence="8">Pantoate-activating enzyme</fullName>
    </alternativeName>
</protein>
<dbReference type="InterPro" id="IPR003721">
    <property type="entry name" value="Pantoate_ligase"/>
</dbReference>
<feature type="active site" description="Proton donor" evidence="8">
    <location>
        <position position="59"/>
    </location>
</feature>
<keyword evidence="11" id="KW-1185">Reference proteome</keyword>
<evidence type="ECO:0000313" key="11">
    <source>
        <dbReference type="Proteomes" id="UP000004682"/>
    </source>
</evidence>
<comment type="catalytic activity">
    <reaction evidence="7 8">
        <text>(R)-pantoate + beta-alanine + ATP = (R)-pantothenate + AMP + diphosphate + H(+)</text>
        <dbReference type="Rhea" id="RHEA:10912"/>
        <dbReference type="ChEBI" id="CHEBI:15378"/>
        <dbReference type="ChEBI" id="CHEBI:15980"/>
        <dbReference type="ChEBI" id="CHEBI:29032"/>
        <dbReference type="ChEBI" id="CHEBI:30616"/>
        <dbReference type="ChEBI" id="CHEBI:33019"/>
        <dbReference type="ChEBI" id="CHEBI:57966"/>
        <dbReference type="ChEBI" id="CHEBI:456215"/>
        <dbReference type="EC" id="6.3.2.1"/>
    </reaction>
</comment>
<evidence type="ECO:0000256" key="2">
    <source>
        <dbReference type="ARBA" id="ARBA00009256"/>
    </source>
</evidence>
<keyword evidence="6 8" id="KW-0067">ATP-binding</keyword>
<reference evidence="11" key="1">
    <citation type="journal article" date="2012" name="J. Bacteriol.">
        <title>Revised Genome Sequence of Burkholderia thailandensis MSMB43 with Improved Annotation.</title>
        <authorList>
            <person name="Zhuo Y."/>
            <person name="Liu L."/>
            <person name="Wang Q."/>
            <person name="Liu X."/>
            <person name="Ren B."/>
            <person name="Liu M."/>
            <person name="Ni P."/>
            <person name="Cheng Y.Q."/>
            <person name="Zhang L."/>
        </authorList>
    </citation>
    <scope>NUCLEOTIDE SEQUENCE [LARGE SCALE GENOMIC DNA]</scope>
    <source>
        <strain evidence="11">MSMB43</strain>
    </source>
</reference>
<evidence type="ECO:0000256" key="7">
    <source>
        <dbReference type="ARBA" id="ARBA00048258"/>
    </source>
</evidence>
<keyword evidence="3 8" id="KW-0436">Ligase</keyword>
<dbReference type="Proteomes" id="UP000004682">
    <property type="component" value="Unassembled WGS sequence"/>
</dbReference>
<evidence type="ECO:0000256" key="3">
    <source>
        <dbReference type="ARBA" id="ARBA00022598"/>
    </source>
</evidence>
<comment type="function">
    <text evidence="8">Catalyzes the condensation of pantoate with beta-alanine in an ATP-dependent reaction via a pantoyl-adenylate intermediate.</text>
</comment>
<sequence>MRSGHDDPDHAASRGQRAHRARNRQLMKVISSIQELRDQLRGQNRTAFVPTMGNLHEGHLSLMRLARQHGDPVVASIFVNRLQFGPNEDFDKYPRTLQEDIEKLQKENVYVLFAPTERDMYPEPQEYRVQPPHDLGDILEGEFRPGFFTGVCTVVTKLMACVQPRVAVFGKKDYQQLMIVRRMCQQLAMPVDIVAAETVRDADGLALSSRNRYLSETERTEAPELAKTLAQVRDAVLGGERDLAAIEQRALARLAARGWKADYVSIRRRANLVAPTAAQLEAGEPLVVLTAAKLGATRLIDNLEI</sequence>
<feature type="binding site" evidence="8">
    <location>
        <position position="199"/>
    </location>
    <ligand>
        <name>ATP</name>
        <dbReference type="ChEBI" id="CHEBI:30616"/>
    </ligand>
</feature>
<organism evidence="10 11">
    <name type="scientific">Burkholderia humptydooensis MSMB43</name>
    <dbReference type="NCBI Taxonomy" id="441157"/>
    <lineage>
        <taxon>Bacteria</taxon>
        <taxon>Pseudomonadati</taxon>
        <taxon>Pseudomonadota</taxon>
        <taxon>Betaproteobacteria</taxon>
        <taxon>Burkholderiales</taxon>
        <taxon>Burkholderiaceae</taxon>
        <taxon>Burkholderia</taxon>
        <taxon>pseudomallei group</taxon>
    </lineage>
</organism>
<evidence type="ECO:0000256" key="4">
    <source>
        <dbReference type="ARBA" id="ARBA00022655"/>
    </source>
</evidence>
<dbReference type="Gene3D" id="3.40.50.620">
    <property type="entry name" value="HUPs"/>
    <property type="match status" value="1"/>
</dbReference>
<proteinExistence type="inferred from homology"/>
<name>A0ABN0GDP6_9BURK</name>
<dbReference type="PANTHER" id="PTHR21299:SF1">
    <property type="entry name" value="PANTOATE--BETA-ALANINE LIGASE"/>
    <property type="match status" value="1"/>
</dbReference>
<dbReference type="SUPFAM" id="SSF52374">
    <property type="entry name" value="Nucleotidylyl transferase"/>
    <property type="match status" value="1"/>
</dbReference>
<evidence type="ECO:0000256" key="5">
    <source>
        <dbReference type="ARBA" id="ARBA00022741"/>
    </source>
</evidence>
<dbReference type="PANTHER" id="PTHR21299">
    <property type="entry name" value="CYTIDYLATE KINASE/PANTOATE-BETA-ALANINE LIGASE"/>
    <property type="match status" value="1"/>
</dbReference>
<comment type="subunit">
    <text evidence="8">Homodimer.</text>
</comment>
<comment type="subcellular location">
    <subcellularLocation>
        <location evidence="8">Cytoplasm</location>
    </subcellularLocation>
</comment>
<comment type="pathway">
    <text evidence="1 8">Cofactor biosynthesis; (R)-pantothenate biosynthesis; (R)-pantothenate from (R)-pantoate and beta-alanine: step 1/1.</text>
</comment>
<accession>A0ABN0GDP6</accession>
<comment type="similarity">
    <text evidence="2 8">Belongs to the pantothenate synthetase family.</text>
</comment>
<feature type="binding site" evidence="8">
    <location>
        <position position="176"/>
    </location>
    <ligand>
        <name>(R)-pantoate</name>
        <dbReference type="ChEBI" id="CHEBI:15980"/>
    </ligand>
</feature>
<feature type="region of interest" description="Disordered" evidence="9">
    <location>
        <begin position="1"/>
        <end position="22"/>
    </location>
</feature>
<dbReference type="InterPro" id="IPR042176">
    <property type="entry name" value="Pantoate_ligase_C"/>
</dbReference>
<feature type="binding site" evidence="8">
    <location>
        <begin position="207"/>
        <end position="210"/>
    </location>
    <ligand>
        <name>ATP</name>
        <dbReference type="ChEBI" id="CHEBI:30616"/>
    </ligand>
</feature>
<keyword evidence="5 8" id="KW-0547">Nucleotide-binding</keyword>
<dbReference type="Pfam" id="PF02569">
    <property type="entry name" value="Pantoate_ligase"/>
    <property type="match status" value="1"/>
</dbReference>
<dbReference type="GO" id="GO:0004592">
    <property type="term" value="F:pantoate-beta-alanine ligase activity"/>
    <property type="evidence" value="ECO:0007669"/>
    <property type="project" value="UniProtKB-EC"/>
</dbReference>
<dbReference type="NCBIfam" id="TIGR00018">
    <property type="entry name" value="panC"/>
    <property type="match status" value="1"/>
</dbReference>
<dbReference type="InterPro" id="IPR004821">
    <property type="entry name" value="Cyt_trans-like"/>
</dbReference>
<feature type="binding site" evidence="8">
    <location>
        <begin position="170"/>
        <end position="173"/>
    </location>
    <ligand>
        <name>ATP</name>
        <dbReference type="ChEBI" id="CHEBI:30616"/>
    </ligand>
</feature>
<dbReference type="EMBL" id="JH692061">
    <property type="protein sequence ID" value="EIP90281.1"/>
    <property type="molecule type" value="Genomic_DNA"/>
</dbReference>